<name>A0ABR1EU18_NECAM</name>
<feature type="region of interest" description="Disordered" evidence="1">
    <location>
        <begin position="302"/>
        <end position="359"/>
    </location>
</feature>
<reference evidence="2 3" key="1">
    <citation type="submission" date="2023-08" db="EMBL/GenBank/DDBJ databases">
        <title>A Necator americanus chromosomal reference genome.</title>
        <authorList>
            <person name="Ilik V."/>
            <person name="Petrzelkova K.J."/>
            <person name="Pardy F."/>
            <person name="Fuh T."/>
            <person name="Niatou-Singa F.S."/>
            <person name="Gouil Q."/>
            <person name="Baker L."/>
            <person name="Ritchie M.E."/>
            <person name="Jex A.R."/>
            <person name="Gazzola D."/>
            <person name="Li H."/>
            <person name="Toshio Fujiwara R."/>
            <person name="Zhan B."/>
            <person name="Aroian R.V."/>
            <person name="Pafco B."/>
            <person name="Schwarz E.M."/>
        </authorList>
    </citation>
    <scope>NUCLEOTIDE SEQUENCE [LARGE SCALE GENOMIC DNA]</scope>
    <source>
        <strain evidence="2 3">Aroian</strain>
        <tissue evidence="2">Whole animal</tissue>
    </source>
</reference>
<sequence>MERVAEMDNFLPCWYVLSEPVHIFCPENTATSQPNAERAAVWYSTSGTCTSPLALRQTDSSVFRSRTNKRVNSVRNLWKIKKIKRDVDFGAVEYSSDFSFPNLPRVFVLVDMILNTASHLSIPILQNWFCNPVGQDMFHVPLFTNTSVQLPMHLYHHFNAAILQSLRFSSFMGCPLPGLTIPFNVFATAQQQSFFLNPNHHYGPPVAMNGPNVPIYNEYGQPIQTLAETRGHPSEMILTSELEQATDETLNMSTVSTTFPQYEGNYSTTELPGENLAGMELDHMPMQSSPFKVNFKGIAEPEFAQNKSAPPARRRRKRAAQKRRKRRSKLSVKANTKRTSMPPKRRLTPQNTPNEATDCNNEADAEDRFQFLLDHKLAKCHCHCCAILRSTYITMEVIAKSILKRGRRYFEEQFNLAGNNHSTPQHN</sequence>
<comment type="caution">
    <text evidence="2">The sequence shown here is derived from an EMBL/GenBank/DDBJ whole genome shotgun (WGS) entry which is preliminary data.</text>
</comment>
<evidence type="ECO:0000256" key="1">
    <source>
        <dbReference type="SAM" id="MobiDB-lite"/>
    </source>
</evidence>
<protein>
    <submittedName>
        <fullName evidence="2">Uncharacterized protein</fullName>
    </submittedName>
</protein>
<accession>A0ABR1EU18</accession>
<feature type="compositionally biased region" description="Polar residues" evidence="1">
    <location>
        <begin position="348"/>
        <end position="359"/>
    </location>
</feature>
<keyword evidence="3" id="KW-1185">Reference proteome</keyword>
<evidence type="ECO:0000313" key="3">
    <source>
        <dbReference type="Proteomes" id="UP001303046"/>
    </source>
</evidence>
<evidence type="ECO:0000313" key="2">
    <source>
        <dbReference type="EMBL" id="KAK6766134.1"/>
    </source>
</evidence>
<dbReference type="EMBL" id="JAVFWL010000006">
    <property type="protein sequence ID" value="KAK6766134.1"/>
    <property type="molecule type" value="Genomic_DNA"/>
</dbReference>
<dbReference type="Proteomes" id="UP001303046">
    <property type="component" value="Unassembled WGS sequence"/>
</dbReference>
<organism evidence="2 3">
    <name type="scientific">Necator americanus</name>
    <name type="common">Human hookworm</name>
    <dbReference type="NCBI Taxonomy" id="51031"/>
    <lineage>
        <taxon>Eukaryota</taxon>
        <taxon>Metazoa</taxon>
        <taxon>Ecdysozoa</taxon>
        <taxon>Nematoda</taxon>
        <taxon>Chromadorea</taxon>
        <taxon>Rhabditida</taxon>
        <taxon>Rhabditina</taxon>
        <taxon>Rhabditomorpha</taxon>
        <taxon>Strongyloidea</taxon>
        <taxon>Ancylostomatidae</taxon>
        <taxon>Bunostominae</taxon>
        <taxon>Necator</taxon>
    </lineage>
</organism>
<gene>
    <name evidence="2" type="primary">Necator_chrX.g25979</name>
    <name evidence="2" type="ORF">RB195_025813</name>
</gene>
<feature type="compositionally biased region" description="Basic residues" evidence="1">
    <location>
        <begin position="312"/>
        <end position="330"/>
    </location>
</feature>
<proteinExistence type="predicted"/>